<comment type="caution">
    <text evidence="3">The sequence shown here is derived from an EMBL/GenBank/DDBJ whole genome shotgun (WGS) entry which is preliminary data.</text>
</comment>
<gene>
    <name evidence="3" type="ORF">XD94_1773</name>
</gene>
<dbReference type="InterPro" id="IPR050922">
    <property type="entry name" value="LytR/CpsA/Psr_CW_biosynth"/>
</dbReference>
<evidence type="ECO:0000313" key="3">
    <source>
        <dbReference type="EMBL" id="KUK78291.1"/>
    </source>
</evidence>
<evidence type="ECO:0000313" key="4">
    <source>
        <dbReference type="Proteomes" id="UP000054092"/>
    </source>
</evidence>
<dbReference type="AlphaFoldDB" id="A0A101HK38"/>
<dbReference type="NCBIfam" id="TIGR00350">
    <property type="entry name" value="lytR_cpsA_psr"/>
    <property type="match status" value="1"/>
</dbReference>
<feature type="non-terminal residue" evidence="3">
    <location>
        <position position="1"/>
    </location>
</feature>
<dbReference type="Pfam" id="PF03816">
    <property type="entry name" value="LytR_cpsA_psr"/>
    <property type="match status" value="1"/>
</dbReference>
<dbReference type="PATRIC" id="fig|1184387.3.peg.202"/>
<sequence length="385" mass="42845">VFLFFFLVFLVFRDAYGSMTGRDLVGETVLIVGIDSGGNSKAAVGGRTDYISIVYFGSSGKLLLKSIPRDTVISYGSEKRKINSLYNSFGMEALIKGVEELTEREITGWVVVDFSTVTELTRFTGPIRVEVNSLMHHDDFQQGLHIHFEPGIHFLEGEDLLKFLRYRQADSGDLGRIERQRLVVEQLLKNLVNAGPSKIVEMIDFLLEKTDISIDKKSLTDFAVGFFTGPRSVSFAQIDYYIDGEGRIIPTGPGSDDPEPTRGASSSPKILVVNNIPDYSTRFGDFAETIKAQWSAQAGVKIDATGLVPEINGIEKRGTYLFINNRATEIRELFSKAHVYHRPIVMVTSSFGGLDYYYGLIDSLSENRFYPSNYDAYVLLGVGGK</sequence>
<dbReference type="Proteomes" id="UP000054092">
    <property type="component" value="Unassembled WGS sequence"/>
</dbReference>
<comment type="similarity">
    <text evidence="1">Belongs to the LytR/CpsA/Psr (LCP) family.</text>
</comment>
<dbReference type="InterPro" id="IPR004474">
    <property type="entry name" value="LytR_CpsA_psr"/>
</dbReference>
<accession>A0A101HK38</accession>
<evidence type="ECO:0000256" key="1">
    <source>
        <dbReference type="ARBA" id="ARBA00006068"/>
    </source>
</evidence>
<proteinExistence type="inferred from homology"/>
<dbReference type="EMBL" id="LGGP01000392">
    <property type="protein sequence ID" value="KUK78291.1"/>
    <property type="molecule type" value="Genomic_DNA"/>
</dbReference>
<feature type="domain" description="Cell envelope-related transcriptional attenuator" evidence="2">
    <location>
        <begin position="47"/>
        <end position="191"/>
    </location>
</feature>
<organism evidence="3 4">
    <name type="scientific">Mesotoga prima</name>
    <dbReference type="NCBI Taxonomy" id="1184387"/>
    <lineage>
        <taxon>Bacteria</taxon>
        <taxon>Thermotogati</taxon>
        <taxon>Thermotogota</taxon>
        <taxon>Thermotogae</taxon>
        <taxon>Kosmotogales</taxon>
        <taxon>Kosmotogaceae</taxon>
        <taxon>Mesotoga</taxon>
    </lineage>
</organism>
<dbReference type="PANTHER" id="PTHR33392:SF6">
    <property type="entry name" value="POLYISOPRENYL-TEICHOIC ACID--PEPTIDOGLYCAN TEICHOIC ACID TRANSFERASE TAGU"/>
    <property type="match status" value="1"/>
</dbReference>
<dbReference type="Gene3D" id="3.40.630.190">
    <property type="entry name" value="LCP protein"/>
    <property type="match status" value="1"/>
</dbReference>
<evidence type="ECO:0000259" key="2">
    <source>
        <dbReference type="Pfam" id="PF03816"/>
    </source>
</evidence>
<protein>
    <submittedName>
        <fullName evidence="3">Transcriptional attenuator, LytR family</fullName>
    </submittedName>
</protein>
<dbReference type="PANTHER" id="PTHR33392">
    <property type="entry name" value="POLYISOPRENYL-TEICHOIC ACID--PEPTIDOGLYCAN TEICHOIC ACID TRANSFERASE TAGU"/>
    <property type="match status" value="1"/>
</dbReference>
<name>A0A101HK38_9BACT</name>
<reference evidence="4" key="1">
    <citation type="journal article" date="2015" name="MBio">
        <title>Genome-Resolved Metagenomic Analysis Reveals Roles for Candidate Phyla and Other Microbial Community Members in Biogeochemical Transformations in Oil Reservoirs.</title>
        <authorList>
            <person name="Hu P."/>
            <person name="Tom L."/>
            <person name="Singh A."/>
            <person name="Thomas B.C."/>
            <person name="Baker B.J."/>
            <person name="Piceno Y.M."/>
            <person name="Andersen G.L."/>
            <person name="Banfield J.F."/>
        </authorList>
    </citation>
    <scope>NUCLEOTIDE SEQUENCE [LARGE SCALE GENOMIC DNA]</scope>
</reference>